<evidence type="ECO:0000313" key="1">
    <source>
        <dbReference type="EMBL" id="MED6147719.1"/>
    </source>
</evidence>
<protein>
    <submittedName>
        <fullName evidence="1">Uncharacterized protein</fullName>
    </submittedName>
</protein>
<proteinExistence type="predicted"/>
<keyword evidence="2" id="KW-1185">Reference proteome</keyword>
<sequence length="127" mass="13997">MQQARHAGTHLPGMMCTSPDGRRRFRDIISLVLPAAGGGWRIAEDPNTSWEEVARARLCVVLRSNNTSVDDYNYPSSSVGRRGMCNFVRSYPHRFDSSPPQMTLPGHRCRPLTSPATATSMAPHSGN</sequence>
<accession>A0ABU6TGU7</accession>
<dbReference type="Proteomes" id="UP001341840">
    <property type="component" value="Unassembled WGS sequence"/>
</dbReference>
<name>A0ABU6TGU7_9FABA</name>
<comment type="caution">
    <text evidence="1">The sequence shown here is derived from an EMBL/GenBank/DDBJ whole genome shotgun (WGS) entry which is preliminary data.</text>
</comment>
<organism evidence="1 2">
    <name type="scientific">Stylosanthes scabra</name>
    <dbReference type="NCBI Taxonomy" id="79078"/>
    <lineage>
        <taxon>Eukaryota</taxon>
        <taxon>Viridiplantae</taxon>
        <taxon>Streptophyta</taxon>
        <taxon>Embryophyta</taxon>
        <taxon>Tracheophyta</taxon>
        <taxon>Spermatophyta</taxon>
        <taxon>Magnoliopsida</taxon>
        <taxon>eudicotyledons</taxon>
        <taxon>Gunneridae</taxon>
        <taxon>Pentapetalae</taxon>
        <taxon>rosids</taxon>
        <taxon>fabids</taxon>
        <taxon>Fabales</taxon>
        <taxon>Fabaceae</taxon>
        <taxon>Papilionoideae</taxon>
        <taxon>50 kb inversion clade</taxon>
        <taxon>dalbergioids sensu lato</taxon>
        <taxon>Dalbergieae</taxon>
        <taxon>Pterocarpus clade</taxon>
        <taxon>Stylosanthes</taxon>
    </lineage>
</organism>
<evidence type="ECO:0000313" key="2">
    <source>
        <dbReference type="Proteomes" id="UP001341840"/>
    </source>
</evidence>
<reference evidence="1 2" key="1">
    <citation type="journal article" date="2023" name="Plants (Basel)">
        <title>Bridging the Gap: Combining Genomics and Transcriptomics Approaches to Understand Stylosanthes scabra, an Orphan Legume from the Brazilian Caatinga.</title>
        <authorList>
            <person name="Ferreira-Neto J.R.C."/>
            <person name="da Silva M.D."/>
            <person name="Binneck E."/>
            <person name="de Melo N.F."/>
            <person name="da Silva R.H."/>
            <person name="de Melo A.L.T.M."/>
            <person name="Pandolfi V."/>
            <person name="Bustamante F.O."/>
            <person name="Brasileiro-Vidal A.C."/>
            <person name="Benko-Iseppon A.M."/>
        </authorList>
    </citation>
    <scope>NUCLEOTIDE SEQUENCE [LARGE SCALE GENOMIC DNA]</scope>
    <source>
        <tissue evidence="1">Leaves</tissue>
    </source>
</reference>
<gene>
    <name evidence="1" type="ORF">PIB30_046411</name>
</gene>
<dbReference type="EMBL" id="JASCZI010090910">
    <property type="protein sequence ID" value="MED6147719.1"/>
    <property type="molecule type" value="Genomic_DNA"/>
</dbReference>